<keyword evidence="7" id="KW-1185">Reference proteome</keyword>
<comment type="similarity">
    <text evidence="1">Belongs to the LysR transcriptional regulatory family.</text>
</comment>
<evidence type="ECO:0000256" key="2">
    <source>
        <dbReference type="ARBA" id="ARBA00023015"/>
    </source>
</evidence>
<protein>
    <submittedName>
        <fullName evidence="6">DNA-binding transcriptional LysR family regulator</fullName>
    </submittedName>
</protein>
<dbReference type="EMBL" id="JACHMN010000002">
    <property type="protein sequence ID" value="MBB5871442.1"/>
    <property type="molecule type" value="Genomic_DNA"/>
</dbReference>
<keyword evidence="4" id="KW-0804">Transcription</keyword>
<dbReference type="SUPFAM" id="SSF53850">
    <property type="entry name" value="Periplasmic binding protein-like II"/>
    <property type="match status" value="1"/>
</dbReference>
<comment type="caution">
    <text evidence="6">The sequence shown here is derived from an EMBL/GenBank/DDBJ whole genome shotgun (WGS) entry which is preliminary data.</text>
</comment>
<dbReference type="InterPro" id="IPR036390">
    <property type="entry name" value="WH_DNA-bd_sf"/>
</dbReference>
<dbReference type="SUPFAM" id="SSF46785">
    <property type="entry name" value="Winged helix' DNA-binding domain"/>
    <property type="match status" value="1"/>
</dbReference>
<dbReference type="GO" id="GO:0032993">
    <property type="term" value="C:protein-DNA complex"/>
    <property type="evidence" value="ECO:0007669"/>
    <property type="project" value="TreeGrafter"/>
</dbReference>
<dbReference type="Pfam" id="PF00126">
    <property type="entry name" value="HTH_1"/>
    <property type="match status" value="1"/>
</dbReference>
<proteinExistence type="inferred from homology"/>
<keyword evidence="2" id="KW-0805">Transcription regulation</keyword>
<dbReference type="Proteomes" id="UP000587527">
    <property type="component" value="Unassembled WGS sequence"/>
</dbReference>
<evidence type="ECO:0000256" key="4">
    <source>
        <dbReference type="ARBA" id="ARBA00023163"/>
    </source>
</evidence>
<dbReference type="AlphaFoldDB" id="A0A841BXF4"/>
<dbReference type="PROSITE" id="PS50931">
    <property type="entry name" value="HTH_LYSR"/>
    <property type="match status" value="1"/>
</dbReference>
<name>A0A841BXF4_9ACTN</name>
<dbReference type="PANTHER" id="PTHR30346:SF30">
    <property type="entry name" value="SMALL NEUTRAL PROTEASE REGULATORY PROTEIN"/>
    <property type="match status" value="1"/>
</dbReference>
<evidence type="ECO:0000256" key="3">
    <source>
        <dbReference type="ARBA" id="ARBA00023125"/>
    </source>
</evidence>
<dbReference type="GO" id="GO:0003677">
    <property type="term" value="F:DNA binding"/>
    <property type="evidence" value="ECO:0007669"/>
    <property type="project" value="UniProtKB-KW"/>
</dbReference>
<dbReference type="InterPro" id="IPR005119">
    <property type="entry name" value="LysR_subst-bd"/>
</dbReference>
<dbReference type="Pfam" id="PF03466">
    <property type="entry name" value="LysR_substrate"/>
    <property type="match status" value="1"/>
</dbReference>
<dbReference type="Gene3D" id="1.10.10.10">
    <property type="entry name" value="Winged helix-like DNA-binding domain superfamily/Winged helix DNA-binding domain"/>
    <property type="match status" value="1"/>
</dbReference>
<reference evidence="6 7" key="1">
    <citation type="submission" date="2020-08" db="EMBL/GenBank/DDBJ databases">
        <title>Sequencing the genomes of 1000 actinobacteria strains.</title>
        <authorList>
            <person name="Klenk H.-P."/>
        </authorList>
    </citation>
    <scope>NUCLEOTIDE SEQUENCE [LARGE SCALE GENOMIC DNA]</scope>
    <source>
        <strain evidence="6 7">DSM 45362</strain>
    </source>
</reference>
<dbReference type="GO" id="GO:0003700">
    <property type="term" value="F:DNA-binding transcription factor activity"/>
    <property type="evidence" value="ECO:0007669"/>
    <property type="project" value="InterPro"/>
</dbReference>
<dbReference type="Gene3D" id="3.40.190.290">
    <property type="match status" value="1"/>
</dbReference>
<evidence type="ECO:0000256" key="1">
    <source>
        <dbReference type="ARBA" id="ARBA00009437"/>
    </source>
</evidence>
<evidence type="ECO:0000259" key="5">
    <source>
        <dbReference type="PROSITE" id="PS50931"/>
    </source>
</evidence>
<accession>A0A841BXF4</accession>
<dbReference type="PANTHER" id="PTHR30346">
    <property type="entry name" value="TRANSCRIPTIONAL DUAL REGULATOR HCAR-RELATED"/>
    <property type="match status" value="1"/>
</dbReference>
<evidence type="ECO:0000313" key="7">
    <source>
        <dbReference type="Proteomes" id="UP000587527"/>
    </source>
</evidence>
<evidence type="ECO:0000313" key="6">
    <source>
        <dbReference type="EMBL" id="MBB5871442.1"/>
    </source>
</evidence>
<organism evidence="6 7">
    <name type="scientific">Allocatelliglobosispora scoriae</name>
    <dbReference type="NCBI Taxonomy" id="643052"/>
    <lineage>
        <taxon>Bacteria</taxon>
        <taxon>Bacillati</taxon>
        <taxon>Actinomycetota</taxon>
        <taxon>Actinomycetes</taxon>
        <taxon>Micromonosporales</taxon>
        <taxon>Micromonosporaceae</taxon>
        <taxon>Allocatelliglobosispora</taxon>
    </lineage>
</organism>
<dbReference type="InterPro" id="IPR000847">
    <property type="entry name" value="LysR_HTH_N"/>
</dbReference>
<sequence length="304" mass="31982">MTKAAAALGMAPSALTAQLQRIERAVGGVLFDRDRRGTRPTALGEFVLARARVLLPAVRDLQDEANRLAATGETLSRYRIGATNGPIVGGLVQQLNLAHAQAHVSTYASWSAEELAEMLLAGKLDFGVVGVCGDAAPPAGQGLIWRTISLDAVFILMTDQHPLAGLPEVDLGELAGEQWANAPGDSCFSDCFAAACARSGFTPRHVFETDVGGCIDLLTSGAAVVLCQGTFRQVPGITMVPIAGTPLTWRHLLGYRGDGVEAGVADDVLGHATTAYLETVGSRPWYADWLRDHPELGAQSTVPA</sequence>
<gene>
    <name evidence="6" type="ORF">F4553_004821</name>
</gene>
<dbReference type="InterPro" id="IPR036388">
    <property type="entry name" value="WH-like_DNA-bd_sf"/>
</dbReference>
<keyword evidence="3 6" id="KW-0238">DNA-binding</keyword>
<feature type="domain" description="HTH lysR-type" evidence="5">
    <location>
        <begin position="1"/>
        <end position="41"/>
    </location>
</feature>